<evidence type="ECO:0000256" key="2">
    <source>
        <dbReference type="ARBA" id="ARBA00023163"/>
    </source>
</evidence>
<keyword evidence="3" id="KW-1133">Transmembrane helix</keyword>
<dbReference type="EMBL" id="FMZZ01000003">
    <property type="protein sequence ID" value="SDC64715.1"/>
    <property type="molecule type" value="Genomic_DNA"/>
</dbReference>
<evidence type="ECO:0000259" key="4">
    <source>
        <dbReference type="Pfam" id="PF13490"/>
    </source>
</evidence>
<dbReference type="InterPro" id="IPR041916">
    <property type="entry name" value="Anti_sigma_zinc_sf"/>
</dbReference>
<feature type="transmembrane region" description="Helical" evidence="3">
    <location>
        <begin position="136"/>
        <end position="157"/>
    </location>
</feature>
<name>A0A1G6NC06_9PSEU</name>
<accession>A0A1G6NC06</accession>
<dbReference type="Proteomes" id="UP000199501">
    <property type="component" value="Unassembled WGS sequence"/>
</dbReference>
<dbReference type="Pfam" id="PF13490">
    <property type="entry name" value="zf-HC2"/>
    <property type="match status" value="1"/>
</dbReference>
<dbReference type="STRING" id="1271860.SAMN05216174_103267"/>
<dbReference type="AlphaFoldDB" id="A0A1G6NC06"/>
<keyword evidence="3" id="KW-0472">Membrane</keyword>
<dbReference type="InterPro" id="IPR027383">
    <property type="entry name" value="Znf_put"/>
</dbReference>
<keyword evidence="5" id="KW-0479">Metal-binding</keyword>
<keyword evidence="1" id="KW-0805">Transcription regulation</keyword>
<evidence type="ECO:0000313" key="5">
    <source>
        <dbReference type="EMBL" id="SDC64715.1"/>
    </source>
</evidence>
<reference evidence="6" key="1">
    <citation type="submission" date="2016-10" db="EMBL/GenBank/DDBJ databases">
        <authorList>
            <person name="Varghese N."/>
            <person name="Submissions S."/>
        </authorList>
    </citation>
    <scope>NUCLEOTIDE SEQUENCE [LARGE SCALE GENOMIC DNA]</scope>
    <source>
        <strain evidence="6">IBRC-M 10403</strain>
    </source>
</reference>
<sequence>MTCKHTLSLGAYLLGALDPAERSAFEAHLTGCAACRGELVQLAPLPGLLHRISPEDFEDGVEDIPFEVTAADLAAAEGSAFTDSAFTDSAFTDPVFSDSAYSDPAREADAEQRLAAPAGQAKVVPIADRRKKPRRLGLMAAAAAAVVALCVGGVLGYQALRVPTAPQPVAVSWSATDAASGVRADVDLTDRAWGTEVAIRLHDVPPGKPCKLVVRDRHGNREIAGWWDTGYAQGERIPGSTSIDLAKIARLEVITDDDIVLVDVPAPS</sequence>
<organism evidence="5 6">
    <name type="scientific">Actinokineospora iranica</name>
    <dbReference type="NCBI Taxonomy" id="1271860"/>
    <lineage>
        <taxon>Bacteria</taxon>
        <taxon>Bacillati</taxon>
        <taxon>Actinomycetota</taxon>
        <taxon>Actinomycetes</taxon>
        <taxon>Pseudonocardiales</taxon>
        <taxon>Pseudonocardiaceae</taxon>
        <taxon>Actinokineospora</taxon>
    </lineage>
</organism>
<feature type="domain" description="Putative zinc-finger" evidence="4">
    <location>
        <begin position="9"/>
        <end position="36"/>
    </location>
</feature>
<keyword evidence="5" id="KW-0863">Zinc-finger</keyword>
<dbReference type="Gene3D" id="1.10.10.1320">
    <property type="entry name" value="Anti-sigma factor, zinc-finger domain"/>
    <property type="match status" value="1"/>
</dbReference>
<keyword evidence="2" id="KW-0804">Transcription</keyword>
<keyword evidence="5" id="KW-0862">Zinc</keyword>
<keyword evidence="6" id="KW-1185">Reference proteome</keyword>
<dbReference type="GO" id="GO:0008270">
    <property type="term" value="F:zinc ion binding"/>
    <property type="evidence" value="ECO:0007669"/>
    <property type="project" value="UniProtKB-KW"/>
</dbReference>
<evidence type="ECO:0000256" key="3">
    <source>
        <dbReference type="SAM" id="Phobius"/>
    </source>
</evidence>
<proteinExistence type="predicted"/>
<protein>
    <submittedName>
        <fullName evidence="5">Putative zinc-finger</fullName>
    </submittedName>
</protein>
<dbReference type="RefSeq" id="WP_091449536.1">
    <property type="nucleotide sequence ID" value="NZ_FMZZ01000003.1"/>
</dbReference>
<evidence type="ECO:0000256" key="1">
    <source>
        <dbReference type="ARBA" id="ARBA00023015"/>
    </source>
</evidence>
<keyword evidence="3" id="KW-0812">Transmembrane</keyword>
<evidence type="ECO:0000313" key="6">
    <source>
        <dbReference type="Proteomes" id="UP000199501"/>
    </source>
</evidence>
<gene>
    <name evidence="5" type="ORF">SAMN05216174_103267</name>
</gene>